<accession>A0A0C3BIY9</accession>
<reference evidence="3" key="2">
    <citation type="submission" date="2015-01" db="EMBL/GenBank/DDBJ databases">
        <title>Evolutionary Origins and Diversification of the Mycorrhizal Mutualists.</title>
        <authorList>
            <consortium name="DOE Joint Genome Institute"/>
            <consortium name="Mycorrhizal Genomics Consortium"/>
            <person name="Kohler A."/>
            <person name="Kuo A."/>
            <person name="Nagy L.G."/>
            <person name="Floudas D."/>
            <person name="Copeland A."/>
            <person name="Barry K.W."/>
            <person name="Cichocki N."/>
            <person name="Veneault-Fourrey C."/>
            <person name="LaButti K."/>
            <person name="Lindquist E.A."/>
            <person name="Lipzen A."/>
            <person name="Lundell T."/>
            <person name="Morin E."/>
            <person name="Murat C."/>
            <person name="Riley R."/>
            <person name="Ohm R."/>
            <person name="Sun H."/>
            <person name="Tunlid A."/>
            <person name="Henrissat B."/>
            <person name="Grigoriev I.V."/>
            <person name="Hibbett D.S."/>
            <person name="Martin F."/>
        </authorList>
    </citation>
    <scope>NUCLEOTIDE SEQUENCE [LARGE SCALE GENOMIC DNA]</scope>
    <source>
        <strain evidence="3">F 1598</strain>
    </source>
</reference>
<reference evidence="2 3" key="1">
    <citation type="submission" date="2014-04" db="EMBL/GenBank/DDBJ databases">
        <authorList>
            <consortium name="DOE Joint Genome Institute"/>
            <person name="Kuo A."/>
            <person name="Tarkka M."/>
            <person name="Buscot F."/>
            <person name="Kohler A."/>
            <person name="Nagy L.G."/>
            <person name="Floudas D."/>
            <person name="Copeland A."/>
            <person name="Barry K.W."/>
            <person name="Cichocki N."/>
            <person name="Veneault-Fourrey C."/>
            <person name="LaButti K."/>
            <person name="Lindquist E.A."/>
            <person name="Lipzen A."/>
            <person name="Lundell T."/>
            <person name="Morin E."/>
            <person name="Murat C."/>
            <person name="Sun H."/>
            <person name="Tunlid A."/>
            <person name="Henrissat B."/>
            <person name="Grigoriev I.V."/>
            <person name="Hibbett D.S."/>
            <person name="Martin F."/>
            <person name="Nordberg H.P."/>
            <person name="Cantor M.N."/>
            <person name="Hua S.X."/>
        </authorList>
    </citation>
    <scope>NUCLEOTIDE SEQUENCE [LARGE SCALE GENOMIC DNA]</scope>
    <source>
        <strain evidence="2 3">F 1598</strain>
    </source>
</reference>
<dbReference type="InParanoid" id="A0A0C3BIY9"/>
<dbReference type="Proteomes" id="UP000054166">
    <property type="component" value="Unassembled WGS sequence"/>
</dbReference>
<feature type="compositionally biased region" description="Low complexity" evidence="1">
    <location>
        <begin position="49"/>
        <end position="65"/>
    </location>
</feature>
<evidence type="ECO:0000313" key="2">
    <source>
        <dbReference type="EMBL" id="KIM86283.1"/>
    </source>
</evidence>
<dbReference type="EMBL" id="KN832982">
    <property type="protein sequence ID" value="KIM86283.1"/>
    <property type="molecule type" value="Genomic_DNA"/>
</dbReference>
<dbReference type="HOGENOM" id="CLU_855588_0_0_1"/>
<gene>
    <name evidence="2" type="ORF">PILCRDRAFT_4797</name>
</gene>
<feature type="compositionally biased region" description="Pro residues" evidence="1">
    <location>
        <begin position="142"/>
        <end position="154"/>
    </location>
</feature>
<feature type="region of interest" description="Disordered" evidence="1">
    <location>
        <begin position="123"/>
        <end position="161"/>
    </location>
</feature>
<dbReference type="AlphaFoldDB" id="A0A0C3BIY9"/>
<keyword evidence="3" id="KW-1185">Reference proteome</keyword>
<feature type="compositionally biased region" description="Low complexity" evidence="1">
    <location>
        <begin position="9"/>
        <end position="21"/>
    </location>
</feature>
<feature type="region of interest" description="Disordered" evidence="1">
    <location>
        <begin position="1"/>
        <end position="90"/>
    </location>
</feature>
<evidence type="ECO:0000256" key="1">
    <source>
        <dbReference type="SAM" id="MobiDB-lite"/>
    </source>
</evidence>
<evidence type="ECO:0000313" key="3">
    <source>
        <dbReference type="Proteomes" id="UP000054166"/>
    </source>
</evidence>
<protein>
    <submittedName>
        <fullName evidence="2">Uncharacterized protein</fullName>
    </submittedName>
</protein>
<feature type="compositionally biased region" description="Low complexity" evidence="1">
    <location>
        <begin position="73"/>
        <end position="84"/>
    </location>
</feature>
<organism evidence="2 3">
    <name type="scientific">Piloderma croceum (strain F 1598)</name>
    <dbReference type="NCBI Taxonomy" id="765440"/>
    <lineage>
        <taxon>Eukaryota</taxon>
        <taxon>Fungi</taxon>
        <taxon>Dikarya</taxon>
        <taxon>Basidiomycota</taxon>
        <taxon>Agaricomycotina</taxon>
        <taxon>Agaricomycetes</taxon>
        <taxon>Agaricomycetidae</taxon>
        <taxon>Atheliales</taxon>
        <taxon>Atheliaceae</taxon>
        <taxon>Piloderma</taxon>
    </lineage>
</organism>
<sequence>MAASDETLVTSSSSASAVQTSINSDSTLGATATPVLDGGLSNPPAVSKGNNGEGNNDNEGNNNDNNEGEGNGRQDNGGQRGRWWAGRRRRGRPRMRYVPHPRCFLLHITHPHYHYHHDDDTTNTVALPVNKEGDNGQAAAVSPPPAPPPPPHCPAPYHGARKTEPSGLGFQLLSISFVKGKARRDGIGLSRLAKDAPDWAYYCVNRFVDCDMVMCYHIGLAAGHVSSTINVCTDDAPAMTHFNELASTEIGKVWTYKTSTNNNNSTDSTHTLQFVVDEDGDNAELGFENHEDDLLEGDAKEDDNEDEQWVDDEEFLAMNDMYGLY</sequence>
<proteinExistence type="predicted"/>
<name>A0A0C3BIY9_PILCF</name>